<dbReference type="InterPro" id="IPR016181">
    <property type="entry name" value="Acyl_CoA_acyltransferase"/>
</dbReference>
<dbReference type="PROSITE" id="PS51186">
    <property type="entry name" value="GNAT"/>
    <property type="match status" value="1"/>
</dbReference>
<sequence length="167" mass="18387">MRATSEDAHDIAQVHVLAWQAAYEGIVPAEHLAIQSVAKREAAWREAIATGTPEILVAKADDQLVGWIAFGPSRDKNAGSKAAEVWAIYVAPSHWSRGVGRLLWLHARERLAEQGYESVSVWVLAENTRAMKFYRAAGFVAEPTGQKEVMMAGKSLQELRYETALNG</sequence>
<dbReference type="KEGG" id="sva:SVA_3095"/>
<dbReference type="PANTHER" id="PTHR43617">
    <property type="entry name" value="L-AMINO ACID N-ACETYLTRANSFERASE"/>
    <property type="match status" value="1"/>
</dbReference>
<reference evidence="2 3" key="1">
    <citation type="submission" date="2015-08" db="EMBL/GenBank/DDBJ databases">
        <title>Complete genome sequence of Sulfurifustis variabilis.</title>
        <authorList>
            <person name="Miura A."/>
            <person name="Kojima H."/>
            <person name="Fukui M."/>
        </authorList>
    </citation>
    <scope>NUCLEOTIDE SEQUENCE [LARGE SCALE GENOMIC DNA]</scope>
    <source>
        <strain evidence="3">skN76</strain>
    </source>
</reference>
<dbReference type="SUPFAM" id="SSF55729">
    <property type="entry name" value="Acyl-CoA N-acyltransferases (Nat)"/>
    <property type="match status" value="1"/>
</dbReference>
<dbReference type="EMBL" id="AP014936">
    <property type="protein sequence ID" value="BAU49643.1"/>
    <property type="molecule type" value="Genomic_DNA"/>
</dbReference>
<evidence type="ECO:0000313" key="2">
    <source>
        <dbReference type="EMBL" id="BAU49643.1"/>
    </source>
</evidence>
<evidence type="ECO:0000313" key="3">
    <source>
        <dbReference type="Proteomes" id="UP000218899"/>
    </source>
</evidence>
<keyword evidence="2" id="KW-0808">Transferase</keyword>
<name>A0A1B4V7Y9_9GAMM</name>
<evidence type="ECO:0000259" key="1">
    <source>
        <dbReference type="PROSITE" id="PS51186"/>
    </source>
</evidence>
<dbReference type="Proteomes" id="UP000218899">
    <property type="component" value="Chromosome"/>
</dbReference>
<dbReference type="PANTHER" id="PTHR43617:SF34">
    <property type="entry name" value="PUTATIVE-RELATED"/>
    <property type="match status" value="1"/>
</dbReference>
<dbReference type="InterPro" id="IPR000182">
    <property type="entry name" value="GNAT_dom"/>
</dbReference>
<feature type="domain" description="N-acetyltransferase" evidence="1">
    <location>
        <begin position="1"/>
        <end position="166"/>
    </location>
</feature>
<dbReference type="GO" id="GO:0016747">
    <property type="term" value="F:acyltransferase activity, transferring groups other than amino-acyl groups"/>
    <property type="evidence" value="ECO:0007669"/>
    <property type="project" value="InterPro"/>
</dbReference>
<dbReference type="InterPro" id="IPR050276">
    <property type="entry name" value="MshD_Acetyltransferase"/>
</dbReference>
<dbReference type="Pfam" id="PF00583">
    <property type="entry name" value="Acetyltransf_1"/>
    <property type="match status" value="1"/>
</dbReference>
<proteinExistence type="predicted"/>
<protein>
    <submittedName>
        <fullName evidence="2">GNAT family acetyltransferase</fullName>
    </submittedName>
</protein>
<dbReference type="Gene3D" id="3.40.630.30">
    <property type="match status" value="1"/>
</dbReference>
<organism evidence="2 3">
    <name type="scientific">Sulfurifustis variabilis</name>
    <dbReference type="NCBI Taxonomy" id="1675686"/>
    <lineage>
        <taxon>Bacteria</taxon>
        <taxon>Pseudomonadati</taxon>
        <taxon>Pseudomonadota</taxon>
        <taxon>Gammaproteobacteria</taxon>
        <taxon>Acidiferrobacterales</taxon>
        <taxon>Acidiferrobacteraceae</taxon>
        <taxon>Sulfurifustis</taxon>
    </lineage>
</organism>
<keyword evidence="3" id="KW-1185">Reference proteome</keyword>
<dbReference type="AlphaFoldDB" id="A0A1B4V7Y9"/>
<gene>
    <name evidence="2" type="ORF">SVA_3095</name>
</gene>
<dbReference type="CDD" id="cd04301">
    <property type="entry name" value="NAT_SF"/>
    <property type="match status" value="1"/>
</dbReference>
<accession>A0A1B4V7Y9</accession>
<dbReference type="RefSeq" id="WP_197703240.1">
    <property type="nucleotide sequence ID" value="NZ_AP014936.1"/>
</dbReference>